<reference evidence="1" key="1">
    <citation type="journal article" date="2023" name="Insect Mol. Biol.">
        <title>Genome sequencing provides insights into the evolution of gene families encoding plant cell wall-degrading enzymes in longhorned beetles.</title>
        <authorList>
            <person name="Shin N.R."/>
            <person name="Okamura Y."/>
            <person name="Kirsch R."/>
            <person name="Pauchet Y."/>
        </authorList>
    </citation>
    <scope>NUCLEOTIDE SEQUENCE</scope>
    <source>
        <strain evidence="1">AMC_N1</strain>
    </source>
</reference>
<name>A0AAV8ZBH7_9CUCU</name>
<dbReference type="EMBL" id="JAPWTK010000007">
    <property type="protein sequence ID" value="KAJ8960714.1"/>
    <property type="molecule type" value="Genomic_DNA"/>
</dbReference>
<dbReference type="GO" id="GO:0000175">
    <property type="term" value="F:3'-5'-RNA exonuclease activity"/>
    <property type="evidence" value="ECO:0007669"/>
    <property type="project" value="TreeGrafter"/>
</dbReference>
<dbReference type="SUPFAM" id="SSF56219">
    <property type="entry name" value="DNase I-like"/>
    <property type="match status" value="1"/>
</dbReference>
<organism evidence="1 2">
    <name type="scientific">Aromia moschata</name>
    <dbReference type="NCBI Taxonomy" id="1265417"/>
    <lineage>
        <taxon>Eukaryota</taxon>
        <taxon>Metazoa</taxon>
        <taxon>Ecdysozoa</taxon>
        <taxon>Arthropoda</taxon>
        <taxon>Hexapoda</taxon>
        <taxon>Insecta</taxon>
        <taxon>Pterygota</taxon>
        <taxon>Neoptera</taxon>
        <taxon>Endopterygota</taxon>
        <taxon>Coleoptera</taxon>
        <taxon>Polyphaga</taxon>
        <taxon>Cucujiformia</taxon>
        <taxon>Chrysomeloidea</taxon>
        <taxon>Cerambycidae</taxon>
        <taxon>Cerambycinae</taxon>
        <taxon>Callichromatini</taxon>
        <taxon>Aromia</taxon>
    </lineage>
</organism>
<accession>A0AAV8ZBH7</accession>
<dbReference type="PANTHER" id="PTHR12121">
    <property type="entry name" value="CARBON CATABOLITE REPRESSOR PROTEIN 4"/>
    <property type="match status" value="1"/>
</dbReference>
<keyword evidence="2" id="KW-1185">Reference proteome</keyword>
<evidence type="ECO:0000313" key="1">
    <source>
        <dbReference type="EMBL" id="KAJ8960714.1"/>
    </source>
</evidence>
<dbReference type="AlphaFoldDB" id="A0AAV8ZBH7"/>
<dbReference type="GO" id="GO:0005739">
    <property type="term" value="C:mitochondrion"/>
    <property type="evidence" value="ECO:0007669"/>
    <property type="project" value="TreeGrafter"/>
</dbReference>
<comment type="caution">
    <text evidence="1">The sequence shown here is derived from an EMBL/GenBank/DDBJ whole genome shotgun (WGS) entry which is preliminary data.</text>
</comment>
<proteinExistence type="predicted"/>
<protein>
    <submittedName>
        <fullName evidence="1">Uncharacterized protein</fullName>
    </submittedName>
</protein>
<dbReference type="InterPro" id="IPR050410">
    <property type="entry name" value="CCR4/nocturin_mRNA_transcr"/>
</dbReference>
<dbReference type="InterPro" id="IPR036691">
    <property type="entry name" value="Endo/exonu/phosph_ase_sf"/>
</dbReference>
<dbReference type="PANTHER" id="PTHR12121:SF37">
    <property type="entry name" value="2',5'-PHOSPHODIESTERASE 12"/>
    <property type="match status" value="1"/>
</dbReference>
<sequence>MEATLEGISIGRQGGAVPRFRVRSACGTPKYTNYTPDYKGCLDYIFIEADKLRVDSVVPLTGEEELRKHVGLPNEVFPSDHLALVVNLIFTSEETQKTQNITKSRACAVGLASMHPHLYTSILVVAYQALTEKARQLKIVYPGQDLNNAHRGIATGKTAL</sequence>
<gene>
    <name evidence="1" type="ORF">NQ318_020006</name>
</gene>
<dbReference type="GO" id="GO:0000288">
    <property type="term" value="P:nuclear-transcribed mRNA catabolic process, deadenylation-dependent decay"/>
    <property type="evidence" value="ECO:0007669"/>
    <property type="project" value="TreeGrafter"/>
</dbReference>
<dbReference type="Proteomes" id="UP001162162">
    <property type="component" value="Unassembled WGS sequence"/>
</dbReference>
<evidence type="ECO:0000313" key="2">
    <source>
        <dbReference type="Proteomes" id="UP001162162"/>
    </source>
</evidence>
<dbReference type="Gene3D" id="3.60.10.10">
    <property type="entry name" value="Endonuclease/exonuclease/phosphatase"/>
    <property type="match status" value="1"/>
</dbReference>